<accession>A0ABR6XEZ3</accession>
<dbReference type="Proteomes" id="UP000637632">
    <property type="component" value="Unassembled WGS sequence"/>
</dbReference>
<feature type="transmembrane region" description="Helical" evidence="7">
    <location>
        <begin position="362"/>
        <end position="382"/>
    </location>
</feature>
<dbReference type="RefSeq" id="WP_190478493.1">
    <property type="nucleotide sequence ID" value="NZ_JACOFT010000002.1"/>
</dbReference>
<dbReference type="Pfam" id="PF04632">
    <property type="entry name" value="FUSC"/>
    <property type="match status" value="1"/>
</dbReference>
<evidence type="ECO:0000313" key="9">
    <source>
        <dbReference type="Proteomes" id="UP000637632"/>
    </source>
</evidence>
<evidence type="ECO:0000256" key="3">
    <source>
        <dbReference type="ARBA" id="ARBA00022475"/>
    </source>
</evidence>
<feature type="transmembrane region" description="Helical" evidence="7">
    <location>
        <begin position="496"/>
        <end position="516"/>
    </location>
</feature>
<gene>
    <name evidence="8" type="ORF">H8K26_07595</name>
</gene>
<organism evidence="8 9">
    <name type="scientific">Undibacterium aquatile</name>
    <dbReference type="NCBI Taxonomy" id="1537398"/>
    <lineage>
        <taxon>Bacteria</taxon>
        <taxon>Pseudomonadati</taxon>
        <taxon>Pseudomonadota</taxon>
        <taxon>Betaproteobacteria</taxon>
        <taxon>Burkholderiales</taxon>
        <taxon>Oxalobacteraceae</taxon>
        <taxon>Undibacterium</taxon>
    </lineage>
</organism>
<dbReference type="PANTHER" id="PTHR30509:SF9">
    <property type="entry name" value="MULTIDRUG RESISTANCE PROTEIN MDTO"/>
    <property type="match status" value="1"/>
</dbReference>
<keyword evidence="6 7" id="KW-0472">Membrane</keyword>
<evidence type="ECO:0000256" key="1">
    <source>
        <dbReference type="ARBA" id="ARBA00004651"/>
    </source>
</evidence>
<feature type="transmembrane region" description="Helical" evidence="7">
    <location>
        <begin position="56"/>
        <end position="77"/>
    </location>
</feature>
<evidence type="ECO:0000256" key="6">
    <source>
        <dbReference type="ARBA" id="ARBA00023136"/>
    </source>
</evidence>
<proteinExistence type="predicted"/>
<dbReference type="PANTHER" id="PTHR30509">
    <property type="entry name" value="P-HYDROXYBENZOIC ACID EFFLUX PUMP SUBUNIT-RELATED"/>
    <property type="match status" value="1"/>
</dbReference>
<keyword evidence="5 7" id="KW-1133">Transmembrane helix</keyword>
<evidence type="ECO:0000256" key="7">
    <source>
        <dbReference type="SAM" id="Phobius"/>
    </source>
</evidence>
<feature type="transmembrane region" description="Helical" evidence="7">
    <location>
        <begin position="9"/>
        <end position="27"/>
    </location>
</feature>
<dbReference type="EMBL" id="JACOFT010000002">
    <property type="protein sequence ID" value="MBC3811303.1"/>
    <property type="molecule type" value="Genomic_DNA"/>
</dbReference>
<sequence>MKLPSPSHLLFSAKCFVAAMLALYIAMASGLPRPFWAMMTAYIVANPFAGAVRSKAIYRVFGTILGSLFTILIVPQLANAPELLSAAIALWVGLCLYISLLDRTPRSYVFMLAGYTAGLIGFPAVSDPTSIFDTGLARVEEICIGILSASVVHSVVFPQGIGPGILNRLDAAIRDVRSWMYDVLQPTPGSVSALGSARLSLAAEITDLRVMSTHLPFDTSNLRLTSGLVHRLADNITKMLALLLAVEDRLNTLQHLSPASLTPRWQKLLNDVADWLQEENNEAAQRLTAFQKELELLTPKFSAASSWSDIVCLNLIRRLSKLINIYAEVLELRSQITLATQGGSTSTQEHANTSVLHRDHGMAFRSAFAAVVAISVCSAFWILTAWPAGAAAPMMAGVFCSFFATQDDPVPAIKMFIKYTLLSVPVAMLYIISIIPAIHSFEMLLLCMAPLFIVAGSYIPHPATGGKALAFLIGVAGALSLQDTGTLEITSFLNGLLAQLFGFVTAGVVTSLIRTVSNDWMISRMMQTVHREFVEMSHLSAPPLRDIAIRTVDRIGLLMPRLSKRHPNPDERNHTMHHLRELRAGIHITQLRGMNAELKMNGILLSPLFTCIGNHFTNPDSTTANALNYQIDQTLREICASDSKPIYLAAISALTSMRRDLFPDARTYNPFLKEKIA</sequence>
<name>A0ABR6XEZ3_9BURK</name>
<protein>
    <submittedName>
        <fullName evidence="8">FUSC family protein</fullName>
    </submittedName>
</protein>
<dbReference type="InterPro" id="IPR006726">
    <property type="entry name" value="PHBA_efflux_AaeB/fusaric-R"/>
</dbReference>
<evidence type="ECO:0000313" key="8">
    <source>
        <dbReference type="EMBL" id="MBC3811303.1"/>
    </source>
</evidence>
<evidence type="ECO:0000256" key="4">
    <source>
        <dbReference type="ARBA" id="ARBA00022692"/>
    </source>
</evidence>
<keyword evidence="3" id="KW-1003">Cell membrane</keyword>
<keyword evidence="2" id="KW-0813">Transport</keyword>
<reference evidence="8 9" key="1">
    <citation type="submission" date="2020-08" db="EMBL/GenBank/DDBJ databases">
        <title>Novel species isolated from subtropical streams in China.</title>
        <authorList>
            <person name="Lu H."/>
        </authorList>
    </citation>
    <scope>NUCLEOTIDE SEQUENCE [LARGE SCALE GENOMIC DNA]</scope>
    <source>
        <strain evidence="8 9">CCTCC AB 2015119</strain>
    </source>
</reference>
<feature type="transmembrane region" description="Helical" evidence="7">
    <location>
        <begin position="83"/>
        <end position="101"/>
    </location>
</feature>
<feature type="transmembrane region" description="Helical" evidence="7">
    <location>
        <begin position="416"/>
        <end position="437"/>
    </location>
</feature>
<keyword evidence="9" id="KW-1185">Reference proteome</keyword>
<feature type="transmembrane region" description="Helical" evidence="7">
    <location>
        <begin position="443"/>
        <end position="461"/>
    </location>
</feature>
<comment type="subcellular location">
    <subcellularLocation>
        <location evidence="1">Cell membrane</location>
        <topology evidence="1">Multi-pass membrane protein</topology>
    </subcellularLocation>
</comment>
<keyword evidence="4 7" id="KW-0812">Transmembrane</keyword>
<evidence type="ECO:0000256" key="5">
    <source>
        <dbReference type="ARBA" id="ARBA00022989"/>
    </source>
</evidence>
<comment type="caution">
    <text evidence="8">The sequence shown here is derived from an EMBL/GenBank/DDBJ whole genome shotgun (WGS) entry which is preliminary data.</text>
</comment>
<evidence type="ECO:0000256" key="2">
    <source>
        <dbReference type="ARBA" id="ARBA00022448"/>
    </source>
</evidence>